<dbReference type="KEGG" id="lmq:LMM7_1329"/>
<dbReference type="HOGENOM" id="CLU_037162_27_0_9"/>
<feature type="domain" description="Nudix hydrolase" evidence="1">
    <location>
        <begin position="1"/>
        <end position="137"/>
    </location>
</feature>
<dbReference type="InterPro" id="IPR015797">
    <property type="entry name" value="NUDIX_hydrolase-like_dom_sf"/>
</dbReference>
<evidence type="ECO:0000313" key="2">
    <source>
        <dbReference type="EMBL" id="AEH92334.1"/>
    </source>
</evidence>
<dbReference type="RefSeq" id="WP_012581423.1">
    <property type="nucleotide sequence ID" value="NC_017537.1"/>
</dbReference>
<dbReference type="CDD" id="cd18886">
    <property type="entry name" value="NUDIX_MutT_Nudt1"/>
    <property type="match status" value="1"/>
</dbReference>
<sequence length="158" mass="18214">MYKYTLCFIQRGDEILLLNRQKSPWMGSWNGVGGKIEQGEALLESIKREITEETGIFSNDYEIRDIGEMKWFVDGENLGGMHLFLANLPDNYIYATPRATDEGILDFKKREWILNPENTGVVNNLPYIIQHAPKAPLRIEVSTKYQENTLLHISHQSL</sequence>
<protein>
    <submittedName>
        <fullName evidence="2">Putative dNTP (dGTP) triphosphatase</fullName>
    </submittedName>
</protein>
<gene>
    <name evidence="2" type="primary">mutT</name>
    <name evidence="2" type="ordered locus">LMM7_1329</name>
</gene>
<proteinExistence type="predicted"/>
<organism evidence="2 3">
    <name type="scientific">Listeria monocytogenes serotype 4a (strain M7)</name>
    <dbReference type="NCBI Taxonomy" id="1030009"/>
    <lineage>
        <taxon>Bacteria</taxon>
        <taxon>Bacillati</taxon>
        <taxon>Bacillota</taxon>
        <taxon>Bacilli</taxon>
        <taxon>Bacillales</taxon>
        <taxon>Listeriaceae</taxon>
        <taxon>Listeria</taxon>
    </lineage>
</organism>
<evidence type="ECO:0000259" key="1">
    <source>
        <dbReference type="PROSITE" id="PS51462"/>
    </source>
</evidence>
<evidence type="ECO:0000313" key="3">
    <source>
        <dbReference type="Proteomes" id="UP000000486"/>
    </source>
</evidence>
<dbReference type="PROSITE" id="PS51462">
    <property type="entry name" value="NUDIX"/>
    <property type="match status" value="1"/>
</dbReference>
<dbReference type="SUPFAM" id="SSF55811">
    <property type="entry name" value="Nudix"/>
    <property type="match status" value="1"/>
</dbReference>
<accession>A0A0E0UVJ3</accession>
<dbReference type="Pfam" id="PF00293">
    <property type="entry name" value="NUDIX"/>
    <property type="match status" value="1"/>
</dbReference>
<name>A0A0E0UVJ3_LISMM</name>
<dbReference type="PANTHER" id="PTHR43222">
    <property type="entry name" value="NUDIX HYDROLASE 23"/>
    <property type="match status" value="1"/>
</dbReference>
<dbReference type="Gene3D" id="3.90.79.10">
    <property type="entry name" value="Nucleoside Triphosphate Pyrophosphohydrolase"/>
    <property type="match status" value="1"/>
</dbReference>
<dbReference type="InterPro" id="IPR000086">
    <property type="entry name" value="NUDIX_hydrolase_dom"/>
</dbReference>
<dbReference type="PATRIC" id="fig|1030009.3.peg.1317"/>
<dbReference type="Proteomes" id="UP000000486">
    <property type="component" value="Chromosome"/>
</dbReference>
<dbReference type="PANTHER" id="PTHR43222:SF2">
    <property type="entry name" value="NUDIX HYDROLASE 23, CHLOROPLASTIC"/>
    <property type="match status" value="1"/>
</dbReference>
<reference evidence="2 3" key="1">
    <citation type="journal article" date="2011" name="J. Bacteriol.">
        <title>Genome sequence of the nonpathogenic Listeria monocytogenes serovar 4a strain M7.</title>
        <authorList>
            <person name="Chen J."/>
            <person name="Xia Y."/>
            <person name="Cheng C."/>
            <person name="Fang C."/>
            <person name="Shan Y."/>
            <person name="Jin G."/>
            <person name="Fang W."/>
        </authorList>
    </citation>
    <scope>NUCLEOTIDE SEQUENCE [LARGE SCALE GENOMIC DNA]</scope>
    <source>
        <strain evidence="2 3">M7</strain>
    </source>
</reference>
<dbReference type="EMBL" id="CP002816">
    <property type="protein sequence ID" value="AEH92334.1"/>
    <property type="molecule type" value="Genomic_DNA"/>
</dbReference>
<dbReference type="AlphaFoldDB" id="A0A0E0UVJ3"/>